<dbReference type="RefSeq" id="WP_201430442.1">
    <property type="nucleotide sequence ID" value="NZ_JAEQBW010000002.1"/>
</dbReference>
<organism evidence="2 3">
    <name type="scientific">Marivirga aurantiaca</name>
    <dbReference type="NCBI Taxonomy" id="2802615"/>
    <lineage>
        <taxon>Bacteria</taxon>
        <taxon>Pseudomonadati</taxon>
        <taxon>Bacteroidota</taxon>
        <taxon>Cytophagia</taxon>
        <taxon>Cytophagales</taxon>
        <taxon>Marivirgaceae</taxon>
        <taxon>Marivirga</taxon>
    </lineage>
</organism>
<evidence type="ECO:0000256" key="1">
    <source>
        <dbReference type="SAM" id="Phobius"/>
    </source>
</evidence>
<keyword evidence="1" id="KW-0472">Membrane</keyword>
<protein>
    <submittedName>
        <fullName evidence="2">Uncharacterized protein</fullName>
    </submittedName>
</protein>
<keyword evidence="3" id="KW-1185">Reference proteome</keyword>
<dbReference type="AlphaFoldDB" id="A0A935C793"/>
<sequence>MKSLKFLYYSIFFFIAGLYSVPTSPEAIGYERNISSSQIGLSEVSVKSKASFFLSKLSVQQISEITKRKVRNISDETRRLLKSDNIKLVISEETKWLGLI</sequence>
<evidence type="ECO:0000313" key="2">
    <source>
        <dbReference type="EMBL" id="MBK6264774.1"/>
    </source>
</evidence>
<comment type="caution">
    <text evidence="2">The sequence shown here is derived from an EMBL/GenBank/DDBJ whole genome shotgun (WGS) entry which is preliminary data.</text>
</comment>
<keyword evidence="1" id="KW-0812">Transmembrane</keyword>
<gene>
    <name evidence="2" type="ORF">JKA74_06980</name>
</gene>
<dbReference type="Proteomes" id="UP000611723">
    <property type="component" value="Unassembled WGS sequence"/>
</dbReference>
<evidence type="ECO:0000313" key="3">
    <source>
        <dbReference type="Proteomes" id="UP000611723"/>
    </source>
</evidence>
<proteinExistence type="predicted"/>
<feature type="transmembrane region" description="Helical" evidence="1">
    <location>
        <begin position="6"/>
        <end position="22"/>
    </location>
</feature>
<name>A0A935C793_9BACT</name>
<dbReference type="EMBL" id="JAEQBW010000002">
    <property type="protein sequence ID" value="MBK6264774.1"/>
    <property type="molecule type" value="Genomic_DNA"/>
</dbReference>
<keyword evidence="1" id="KW-1133">Transmembrane helix</keyword>
<accession>A0A935C793</accession>
<reference evidence="2" key="1">
    <citation type="submission" date="2021-01" db="EMBL/GenBank/DDBJ databases">
        <title>Marivirga aurantiaca sp. nov., isolated from intertidal surface sediments.</title>
        <authorList>
            <person name="Zhang M."/>
        </authorList>
    </citation>
    <scope>NUCLEOTIDE SEQUENCE</scope>
    <source>
        <strain evidence="2">S37H4</strain>
    </source>
</reference>